<name>A0A3M7RYI8_BRAPC</name>
<keyword evidence="2" id="KW-1185">Reference proteome</keyword>
<reference evidence="1 2" key="1">
    <citation type="journal article" date="2018" name="Sci. Rep.">
        <title>Genomic signatures of local adaptation to the degree of environmental predictability in rotifers.</title>
        <authorList>
            <person name="Franch-Gras L."/>
            <person name="Hahn C."/>
            <person name="Garcia-Roger E.M."/>
            <person name="Carmona M.J."/>
            <person name="Serra M."/>
            <person name="Gomez A."/>
        </authorList>
    </citation>
    <scope>NUCLEOTIDE SEQUENCE [LARGE SCALE GENOMIC DNA]</scope>
    <source>
        <strain evidence="1">HYR1</strain>
    </source>
</reference>
<dbReference type="AlphaFoldDB" id="A0A3M7RYI8"/>
<sequence length="122" mass="14579">MNDPANLLEAHESIEDFCSILKRKVYENGWDTKRESIDAQDTKMSARNQPYIYTDPNVSKHSKSIPMSAYLKTFKAKNFYIYDKIKFRSRYPWEVQNCLKPFFYFSCDLNLLNTKFNYKALF</sequence>
<protein>
    <submittedName>
        <fullName evidence="1">Uncharacterized protein</fullName>
    </submittedName>
</protein>
<accession>A0A3M7RYI8</accession>
<gene>
    <name evidence="1" type="ORF">BpHYR1_033573</name>
</gene>
<evidence type="ECO:0000313" key="2">
    <source>
        <dbReference type="Proteomes" id="UP000276133"/>
    </source>
</evidence>
<organism evidence="1 2">
    <name type="scientific">Brachionus plicatilis</name>
    <name type="common">Marine rotifer</name>
    <name type="synonym">Brachionus muelleri</name>
    <dbReference type="NCBI Taxonomy" id="10195"/>
    <lineage>
        <taxon>Eukaryota</taxon>
        <taxon>Metazoa</taxon>
        <taxon>Spiralia</taxon>
        <taxon>Gnathifera</taxon>
        <taxon>Rotifera</taxon>
        <taxon>Eurotatoria</taxon>
        <taxon>Monogononta</taxon>
        <taxon>Pseudotrocha</taxon>
        <taxon>Ploima</taxon>
        <taxon>Brachionidae</taxon>
        <taxon>Brachionus</taxon>
    </lineage>
</organism>
<dbReference type="Proteomes" id="UP000276133">
    <property type="component" value="Unassembled WGS sequence"/>
</dbReference>
<comment type="caution">
    <text evidence="1">The sequence shown here is derived from an EMBL/GenBank/DDBJ whole genome shotgun (WGS) entry which is preliminary data.</text>
</comment>
<proteinExistence type="predicted"/>
<dbReference type="EMBL" id="REGN01002399">
    <property type="protein sequence ID" value="RNA28387.1"/>
    <property type="molecule type" value="Genomic_DNA"/>
</dbReference>
<evidence type="ECO:0000313" key="1">
    <source>
        <dbReference type="EMBL" id="RNA28387.1"/>
    </source>
</evidence>